<accession>G3A4B7</accession>
<sequence>MRKFSGGSRIDSRLVVRKRADFRAAVRAIAARVGAKRVNLVGTPMAAFKTQYATVFKRANAGSVEVVTQGRQRFVVLGLDQVLALIPNASRRRTVAEVFAGLPTVPVSSVRLRATSIATKNPYRFPDGTPSS</sequence>
<reference evidence="1" key="1">
    <citation type="journal article" date="2011" name="PLoS ONE">
        <title>Ralstonia syzygii, the Blood Disease Bacterium and some Asian R. solanacearum strains form a single genomic species despite divergent lifestyles.</title>
        <authorList>
            <person name="Remenant B."/>
            <person name="de Cambiaire J.C."/>
            <person name="Cellier G."/>
            <person name="Jacobs J.M."/>
            <person name="Mangenot S."/>
            <person name="Barbe V."/>
            <person name="Lajus A."/>
            <person name="Vallenet D."/>
            <person name="Medigue C."/>
            <person name="Fegan M."/>
            <person name="Allen C."/>
            <person name="Prior P."/>
        </authorList>
    </citation>
    <scope>NUCLEOTIDE SEQUENCE</scope>
    <source>
        <strain evidence="1">R24</strain>
    </source>
</reference>
<organism evidence="1">
    <name type="scientific">Ralstonia syzygii R24</name>
    <dbReference type="NCBI Taxonomy" id="907261"/>
    <lineage>
        <taxon>Bacteria</taxon>
        <taxon>Pseudomonadati</taxon>
        <taxon>Pseudomonadota</taxon>
        <taxon>Betaproteobacteria</taxon>
        <taxon>Burkholderiales</taxon>
        <taxon>Burkholderiaceae</taxon>
        <taxon>Ralstonia</taxon>
        <taxon>Ralstonia solanacearum species complex</taxon>
    </lineage>
</organism>
<protein>
    <submittedName>
        <fullName evidence="1">Uncharacterized protein</fullName>
    </submittedName>
</protein>
<name>G3A4B7_9RALS</name>
<proteinExistence type="predicted"/>
<dbReference type="EMBL" id="FR854088">
    <property type="protein sequence ID" value="CCA88746.1"/>
    <property type="molecule type" value="Genomic_DNA"/>
</dbReference>
<reference evidence="1" key="2">
    <citation type="submission" date="2011-04" db="EMBL/GenBank/DDBJ databases">
        <authorList>
            <person name="Genoscope - CEA"/>
        </authorList>
    </citation>
    <scope>NUCLEOTIDE SEQUENCE</scope>
    <source>
        <strain evidence="1">R24</strain>
    </source>
</reference>
<evidence type="ECO:0000313" key="1">
    <source>
        <dbReference type="EMBL" id="CCA88746.1"/>
    </source>
</evidence>
<dbReference type="AlphaFoldDB" id="G3A4B7"/>
<dbReference type="RefSeq" id="WP_197331661.1">
    <property type="nucleotide sequence ID" value="NZ_CP115944.1"/>
</dbReference>
<gene>
    <name evidence="1" type="ORF">RALSY_30499</name>
</gene>